<dbReference type="InterPro" id="IPR052374">
    <property type="entry name" value="SERAC1"/>
</dbReference>
<evidence type="ECO:0008006" key="9">
    <source>
        <dbReference type="Google" id="ProtNLM"/>
    </source>
</evidence>
<dbReference type="GO" id="GO:0005783">
    <property type="term" value="C:endoplasmic reticulum"/>
    <property type="evidence" value="ECO:0007669"/>
    <property type="project" value="UniProtKB-SubCell"/>
</dbReference>
<name>A0AA39ZDL8_9PEZI</name>
<comment type="subcellular location">
    <subcellularLocation>
        <location evidence="2">Endoplasmic reticulum</location>
    </subcellularLocation>
    <subcellularLocation>
        <location evidence="3">Membrane</location>
    </subcellularLocation>
    <subcellularLocation>
        <location evidence="1">Mitochondrion</location>
    </subcellularLocation>
</comment>
<dbReference type="SUPFAM" id="SSF53474">
    <property type="entry name" value="alpha/beta-Hydrolases"/>
    <property type="match status" value="1"/>
</dbReference>
<evidence type="ECO:0000313" key="7">
    <source>
        <dbReference type="EMBL" id="KAK0669039.1"/>
    </source>
</evidence>
<dbReference type="InterPro" id="IPR029058">
    <property type="entry name" value="AB_hydrolase_fold"/>
</dbReference>
<evidence type="ECO:0000256" key="2">
    <source>
        <dbReference type="ARBA" id="ARBA00004240"/>
    </source>
</evidence>
<organism evidence="7 8">
    <name type="scientific">Cercophora samala</name>
    <dbReference type="NCBI Taxonomy" id="330535"/>
    <lineage>
        <taxon>Eukaryota</taxon>
        <taxon>Fungi</taxon>
        <taxon>Dikarya</taxon>
        <taxon>Ascomycota</taxon>
        <taxon>Pezizomycotina</taxon>
        <taxon>Sordariomycetes</taxon>
        <taxon>Sordariomycetidae</taxon>
        <taxon>Sordariales</taxon>
        <taxon>Lasiosphaeriaceae</taxon>
        <taxon>Cercophora</taxon>
    </lineage>
</organism>
<dbReference type="GO" id="GO:0016020">
    <property type="term" value="C:membrane"/>
    <property type="evidence" value="ECO:0007669"/>
    <property type="project" value="UniProtKB-SubCell"/>
</dbReference>
<dbReference type="PANTHER" id="PTHR48182">
    <property type="entry name" value="PROTEIN SERAC1"/>
    <property type="match status" value="1"/>
</dbReference>
<sequence>MILVGHSLGGCIAKKVYILACQDPTAVDLAARVHSILFLGTPQRGSGMAAVLENMLAVAWGRKLCVGDLIPNPGALSAINNAFRHIAPYIHPPLAFFERLPNNNATNRIVVERHSATLGLHNEEIAVMDADYMYRNVCKFDSPSAANGSFKYAIGHIQFS</sequence>
<dbReference type="EMBL" id="JAULSY010000047">
    <property type="protein sequence ID" value="KAK0669039.1"/>
    <property type="molecule type" value="Genomic_DNA"/>
</dbReference>
<keyword evidence="5" id="KW-0496">Mitochondrion</keyword>
<keyword evidence="6" id="KW-0472">Membrane</keyword>
<dbReference type="PANTHER" id="PTHR48182:SF2">
    <property type="entry name" value="PROTEIN SERAC1"/>
    <property type="match status" value="1"/>
</dbReference>
<evidence type="ECO:0000313" key="8">
    <source>
        <dbReference type="Proteomes" id="UP001174997"/>
    </source>
</evidence>
<gene>
    <name evidence="7" type="ORF">QBC41DRAFT_112264</name>
</gene>
<keyword evidence="4" id="KW-0256">Endoplasmic reticulum</keyword>
<keyword evidence="8" id="KW-1185">Reference proteome</keyword>
<evidence type="ECO:0000256" key="1">
    <source>
        <dbReference type="ARBA" id="ARBA00004173"/>
    </source>
</evidence>
<evidence type="ECO:0000256" key="6">
    <source>
        <dbReference type="ARBA" id="ARBA00023136"/>
    </source>
</evidence>
<evidence type="ECO:0000256" key="4">
    <source>
        <dbReference type="ARBA" id="ARBA00022824"/>
    </source>
</evidence>
<dbReference type="GO" id="GO:0005739">
    <property type="term" value="C:mitochondrion"/>
    <property type="evidence" value="ECO:0007669"/>
    <property type="project" value="UniProtKB-SubCell"/>
</dbReference>
<evidence type="ECO:0000256" key="3">
    <source>
        <dbReference type="ARBA" id="ARBA00004370"/>
    </source>
</evidence>
<reference evidence="7" key="1">
    <citation type="submission" date="2023-06" db="EMBL/GenBank/DDBJ databases">
        <title>Genome-scale phylogeny and comparative genomics of the fungal order Sordariales.</title>
        <authorList>
            <consortium name="Lawrence Berkeley National Laboratory"/>
            <person name="Hensen N."/>
            <person name="Bonometti L."/>
            <person name="Westerberg I."/>
            <person name="Brannstrom I.O."/>
            <person name="Guillou S."/>
            <person name="Cros-Aarteil S."/>
            <person name="Calhoun S."/>
            <person name="Haridas S."/>
            <person name="Kuo A."/>
            <person name="Mondo S."/>
            <person name="Pangilinan J."/>
            <person name="Riley R."/>
            <person name="Labutti K."/>
            <person name="Andreopoulos B."/>
            <person name="Lipzen A."/>
            <person name="Chen C."/>
            <person name="Yanf M."/>
            <person name="Daum C."/>
            <person name="Ng V."/>
            <person name="Clum A."/>
            <person name="Steindorff A."/>
            <person name="Ohm R."/>
            <person name="Martin F."/>
            <person name="Silar P."/>
            <person name="Natvig D."/>
            <person name="Lalanne C."/>
            <person name="Gautier V."/>
            <person name="Ament-Velasquez S.L."/>
            <person name="Kruys A."/>
            <person name="Hutchinson M.I."/>
            <person name="Powell A.J."/>
            <person name="Barry K."/>
            <person name="Miller A.N."/>
            <person name="Grigoriev I.V."/>
            <person name="Debuchy R."/>
            <person name="Gladieux P."/>
            <person name="Thoren M.H."/>
            <person name="Johannesson H."/>
        </authorList>
    </citation>
    <scope>NUCLEOTIDE SEQUENCE</scope>
    <source>
        <strain evidence="7">CBS 307.81</strain>
    </source>
</reference>
<proteinExistence type="predicted"/>
<dbReference type="AlphaFoldDB" id="A0AA39ZDL8"/>
<accession>A0AA39ZDL8</accession>
<evidence type="ECO:0000256" key="5">
    <source>
        <dbReference type="ARBA" id="ARBA00023128"/>
    </source>
</evidence>
<protein>
    <recommendedName>
        <fullName evidence="9">GPI inositol-deacylase</fullName>
    </recommendedName>
</protein>
<dbReference type="Gene3D" id="3.40.50.1820">
    <property type="entry name" value="alpha/beta hydrolase"/>
    <property type="match status" value="1"/>
</dbReference>
<comment type="caution">
    <text evidence="7">The sequence shown here is derived from an EMBL/GenBank/DDBJ whole genome shotgun (WGS) entry which is preliminary data.</text>
</comment>
<dbReference type="Proteomes" id="UP001174997">
    <property type="component" value="Unassembled WGS sequence"/>
</dbReference>